<dbReference type="Proteomes" id="UP000613266">
    <property type="component" value="Unassembled WGS sequence"/>
</dbReference>
<protein>
    <submittedName>
        <fullName evidence="1">Uncharacterized protein</fullName>
    </submittedName>
</protein>
<dbReference type="SUPFAM" id="SSF52172">
    <property type="entry name" value="CheY-like"/>
    <property type="match status" value="1"/>
</dbReference>
<dbReference type="RefSeq" id="WP_198111175.1">
    <property type="nucleotide sequence ID" value="NZ_JAEDAK010000006.1"/>
</dbReference>
<sequence>MSHPPQPRPSAAEAAATAPTELGAVLAQLGPEVVQPLQVALERLQTLQANGNSELAAALASLREPLRRARDGAVMAHQLGRLASGRVRPAQDRLALNECLEQVCATRRREAAVRGLQLRVHLHLAEIQGDPTLVTSLLNSLLDWALSHTRSSIDLDLQLTPWPVRARLRCRFAVRDLDQLSRGPAPEAHRGLNWLLVEHTAALLGAEVKREDEAGVCVAQLDFPVPRLHEVLETLDLGAAHTESGHNTRPFAGWQVLLVSARPELVQAARAALEPLGWSLEVLSSVDVAFQQCLERLPQAIVVDGRLHGPDLEQFCCHVRADAPRFAFIELLPTGGGPLPAIAGITPCREDQLANQLPILLRRALAPASQELTFRL</sequence>
<accession>A0A931J440</accession>
<dbReference type="InterPro" id="IPR036890">
    <property type="entry name" value="HATPase_C_sf"/>
</dbReference>
<dbReference type="Gene3D" id="3.30.565.10">
    <property type="entry name" value="Histidine kinase-like ATPase, C-terminal domain"/>
    <property type="match status" value="1"/>
</dbReference>
<organism evidence="1 2">
    <name type="scientific">Inhella proteolytica</name>
    <dbReference type="NCBI Taxonomy" id="2795029"/>
    <lineage>
        <taxon>Bacteria</taxon>
        <taxon>Pseudomonadati</taxon>
        <taxon>Pseudomonadota</taxon>
        <taxon>Betaproteobacteria</taxon>
        <taxon>Burkholderiales</taxon>
        <taxon>Sphaerotilaceae</taxon>
        <taxon>Inhella</taxon>
    </lineage>
</organism>
<gene>
    <name evidence="1" type="ORF">I7X39_10900</name>
</gene>
<evidence type="ECO:0000313" key="2">
    <source>
        <dbReference type="Proteomes" id="UP000613266"/>
    </source>
</evidence>
<keyword evidence="2" id="KW-1185">Reference proteome</keyword>
<comment type="caution">
    <text evidence="1">The sequence shown here is derived from an EMBL/GenBank/DDBJ whole genome shotgun (WGS) entry which is preliminary data.</text>
</comment>
<name>A0A931J440_9BURK</name>
<proteinExistence type="predicted"/>
<evidence type="ECO:0000313" key="1">
    <source>
        <dbReference type="EMBL" id="MBH9577408.1"/>
    </source>
</evidence>
<reference evidence="1" key="1">
    <citation type="submission" date="2020-12" db="EMBL/GenBank/DDBJ databases">
        <title>The genome sequence of Inhella sp. 1Y17.</title>
        <authorList>
            <person name="Liu Y."/>
        </authorList>
    </citation>
    <scope>NUCLEOTIDE SEQUENCE</scope>
    <source>
        <strain evidence="1">1Y17</strain>
    </source>
</reference>
<dbReference type="AlphaFoldDB" id="A0A931J440"/>
<dbReference type="EMBL" id="JAEDAK010000006">
    <property type="protein sequence ID" value="MBH9577408.1"/>
    <property type="molecule type" value="Genomic_DNA"/>
</dbReference>
<dbReference type="InterPro" id="IPR011006">
    <property type="entry name" value="CheY-like_superfamily"/>
</dbReference>